<dbReference type="InterPro" id="IPR016181">
    <property type="entry name" value="Acyl_CoA_acyltransferase"/>
</dbReference>
<sequence>MTDLILRPATVNDVPAIQELVSPLAEQKVLIAKETVTYYESIQEFLVVDEVLEDGMRQTVACGALHVMWRDIAEVRTLAARSSHRGRGLGRMLVDALLHRARTLRVKQVFCLTFEVNFFERMGFQVMSDQSQLDPQIFAELLRSPDEGIAEFLELARVKPNTLGNTRMIIDL</sequence>
<gene>
    <name evidence="4" type="ORF">IDM49_01580</name>
</gene>
<name>A0A7H2BEC0_9MICC</name>
<evidence type="ECO:0000256" key="2">
    <source>
        <dbReference type="ARBA" id="ARBA00023315"/>
    </source>
</evidence>
<keyword evidence="5" id="KW-1185">Reference proteome</keyword>
<dbReference type="CDD" id="cd04301">
    <property type="entry name" value="NAT_SF"/>
    <property type="match status" value="1"/>
</dbReference>
<dbReference type="KEGG" id="rter:IDM49_01580"/>
<dbReference type="GO" id="GO:0005737">
    <property type="term" value="C:cytoplasm"/>
    <property type="evidence" value="ECO:0007669"/>
    <property type="project" value="TreeGrafter"/>
</dbReference>
<dbReference type="GeneID" id="96622913"/>
<dbReference type="PROSITE" id="PS51186">
    <property type="entry name" value="GNAT"/>
    <property type="match status" value="1"/>
</dbReference>
<evidence type="ECO:0000256" key="1">
    <source>
        <dbReference type="ARBA" id="ARBA00022679"/>
    </source>
</evidence>
<keyword evidence="2 4" id="KW-0012">Acyltransferase</keyword>
<dbReference type="SUPFAM" id="SSF55729">
    <property type="entry name" value="Acyl-CoA N-acyltransferases (Nat)"/>
    <property type="match status" value="1"/>
</dbReference>
<evidence type="ECO:0000313" key="5">
    <source>
        <dbReference type="Proteomes" id="UP000516404"/>
    </source>
</evidence>
<dbReference type="NCBIfam" id="NF005921">
    <property type="entry name" value="PRK07922.1"/>
    <property type="match status" value="1"/>
</dbReference>
<dbReference type="Proteomes" id="UP000516404">
    <property type="component" value="Chromosome"/>
</dbReference>
<dbReference type="RefSeq" id="WP_190724796.1">
    <property type="nucleotide sequence ID" value="NZ_CP061539.1"/>
</dbReference>
<reference evidence="4 5" key="1">
    <citation type="submission" date="2020-09" db="EMBL/GenBank/DDBJ databases">
        <title>Investigation of environmental microbes.</title>
        <authorList>
            <person name="Ou Y."/>
            <person name="Kang Q."/>
        </authorList>
    </citation>
    <scope>NUCLEOTIDE SEQUENCE [LARGE SCALE GENOMIC DNA]</scope>
    <source>
        <strain evidence="4 5">KJZ-14</strain>
    </source>
</reference>
<dbReference type="PANTHER" id="PTHR43626:SF4">
    <property type="entry name" value="GCN5-RELATED N-ACETYLTRANSFERASE 2, CHLOROPLASTIC"/>
    <property type="match status" value="1"/>
</dbReference>
<dbReference type="Pfam" id="PF00583">
    <property type="entry name" value="Acetyltransf_1"/>
    <property type="match status" value="1"/>
</dbReference>
<dbReference type="Gene3D" id="3.40.630.30">
    <property type="match status" value="1"/>
</dbReference>
<dbReference type="AlphaFoldDB" id="A0A7H2BEC0"/>
<evidence type="ECO:0000259" key="3">
    <source>
        <dbReference type="PROSITE" id="PS51186"/>
    </source>
</evidence>
<dbReference type="InterPro" id="IPR000182">
    <property type="entry name" value="GNAT_dom"/>
</dbReference>
<feature type="domain" description="N-acetyltransferase" evidence="3">
    <location>
        <begin position="4"/>
        <end position="147"/>
    </location>
</feature>
<proteinExistence type="predicted"/>
<dbReference type="GO" id="GO:0008080">
    <property type="term" value="F:N-acetyltransferase activity"/>
    <property type="evidence" value="ECO:0007669"/>
    <property type="project" value="InterPro"/>
</dbReference>
<protein>
    <submittedName>
        <fullName evidence="4">Amino-acid N-acetyltransferase</fullName>
        <ecNumber evidence="4">2.3.1.1</ecNumber>
    </submittedName>
</protein>
<accession>A0A7H2BEC0</accession>
<dbReference type="EC" id="2.3.1.1" evidence="4"/>
<keyword evidence="1 4" id="KW-0808">Transferase</keyword>
<organism evidence="4 5">
    <name type="scientific">Rothia terrae</name>
    <dbReference type="NCBI Taxonomy" id="396015"/>
    <lineage>
        <taxon>Bacteria</taxon>
        <taxon>Bacillati</taxon>
        <taxon>Actinomycetota</taxon>
        <taxon>Actinomycetes</taxon>
        <taxon>Micrococcales</taxon>
        <taxon>Micrococcaceae</taxon>
        <taxon>Rothia</taxon>
    </lineage>
</organism>
<dbReference type="EMBL" id="CP061539">
    <property type="protein sequence ID" value="QNV38016.1"/>
    <property type="molecule type" value="Genomic_DNA"/>
</dbReference>
<evidence type="ECO:0000313" key="4">
    <source>
        <dbReference type="EMBL" id="QNV38016.1"/>
    </source>
</evidence>
<dbReference type="InterPro" id="IPR045039">
    <property type="entry name" value="NSI-like"/>
</dbReference>
<dbReference type="PANTHER" id="PTHR43626">
    <property type="entry name" value="ACYL-COA N-ACYLTRANSFERASE"/>
    <property type="match status" value="1"/>
</dbReference>